<keyword evidence="3" id="KW-0694">RNA-binding</keyword>
<dbReference type="Proteomes" id="UP000184040">
    <property type="component" value="Unassembled WGS sequence"/>
</dbReference>
<keyword evidence="5" id="KW-1185">Reference proteome</keyword>
<organism evidence="4 5">
    <name type="scientific">Palleronia salina</name>
    <dbReference type="NCBI Taxonomy" id="313368"/>
    <lineage>
        <taxon>Bacteria</taxon>
        <taxon>Pseudomonadati</taxon>
        <taxon>Pseudomonadota</taxon>
        <taxon>Alphaproteobacteria</taxon>
        <taxon>Rhodobacterales</taxon>
        <taxon>Roseobacteraceae</taxon>
        <taxon>Palleronia</taxon>
    </lineage>
</organism>
<keyword evidence="4" id="KW-0966">Cell projection</keyword>
<evidence type="ECO:0000256" key="2">
    <source>
        <dbReference type="ARBA" id="ARBA00022795"/>
    </source>
</evidence>
<accession>A0A1M6CYY2</accession>
<sequence length="144" mass="16099">MLKVTLRPRECVVVNGCVIRNSDRRHSFVFENHADIIREKDLMDESAAATPVSRAYYFVQTALIRADTREKLVPEIQKQLAQLAACFGSEHRTHVMEAANHISAGDFYKALSKLRPVLSYEAELLALGPVHRPNEAERGRAAAG</sequence>
<name>A0A1M6CYY2_9RHOB</name>
<evidence type="ECO:0000313" key="4">
    <source>
        <dbReference type="EMBL" id="SHI66071.1"/>
    </source>
</evidence>
<keyword evidence="4" id="KW-0969">Cilium</keyword>
<dbReference type="GO" id="GO:0048027">
    <property type="term" value="F:mRNA 5'-UTR binding"/>
    <property type="evidence" value="ECO:0007669"/>
    <property type="project" value="InterPro"/>
</dbReference>
<dbReference type="STRING" id="313368.SAMN04488012_102203"/>
<evidence type="ECO:0000256" key="1">
    <source>
        <dbReference type="ARBA" id="ARBA00022491"/>
    </source>
</evidence>
<dbReference type="Pfam" id="PF07378">
    <property type="entry name" value="FlbT"/>
    <property type="match status" value="1"/>
</dbReference>
<keyword evidence="2" id="KW-1005">Bacterial flagellum biogenesis</keyword>
<protein>
    <submittedName>
        <fullName evidence="4">Flagellar protein FlbT</fullName>
    </submittedName>
</protein>
<dbReference type="EMBL" id="FQZA01000002">
    <property type="protein sequence ID" value="SHI66071.1"/>
    <property type="molecule type" value="Genomic_DNA"/>
</dbReference>
<keyword evidence="4" id="KW-0282">Flagellum</keyword>
<gene>
    <name evidence="4" type="ORF">SAMN04488012_102203</name>
</gene>
<evidence type="ECO:0000256" key="3">
    <source>
        <dbReference type="ARBA" id="ARBA00022884"/>
    </source>
</evidence>
<evidence type="ECO:0000313" key="5">
    <source>
        <dbReference type="Proteomes" id="UP000184040"/>
    </source>
</evidence>
<dbReference type="GO" id="GO:0006402">
    <property type="term" value="P:mRNA catabolic process"/>
    <property type="evidence" value="ECO:0007669"/>
    <property type="project" value="InterPro"/>
</dbReference>
<dbReference type="GO" id="GO:0044781">
    <property type="term" value="P:bacterial-type flagellum organization"/>
    <property type="evidence" value="ECO:0007669"/>
    <property type="project" value="UniProtKB-KW"/>
</dbReference>
<dbReference type="AlphaFoldDB" id="A0A1M6CYY2"/>
<dbReference type="InterPro" id="IPR009967">
    <property type="entry name" value="Flagellum_FlbT"/>
</dbReference>
<proteinExistence type="predicted"/>
<dbReference type="RefSeq" id="WP_073126920.1">
    <property type="nucleotide sequence ID" value="NZ_FQZA01000002.1"/>
</dbReference>
<reference evidence="4 5" key="1">
    <citation type="submission" date="2016-11" db="EMBL/GenBank/DDBJ databases">
        <authorList>
            <person name="Jaros S."/>
            <person name="Januszkiewicz K."/>
            <person name="Wedrychowicz H."/>
        </authorList>
    </citation>
    <scope>NUCLEOTIDE SEQUENCE [LARGE SCALE GENOMIC DNA]</scope>
    <source>
        <strain evidence="4 5">DSM 26892</strain>
    </source>
</reference>
<keyword evidence="1" id="KW-0678">Repressor</keyword>
<dbReference type="GO" id="GO:1902209">
    <property type="term" value="P:negative regulation of bacterial-type flagellum assembly"/>
    <property type="evidence" value="ECO:0007669"/>
    <property type="project" value="InterPro"/>
</dbReference>